<sequence>MIRKTYHKKSSAGTIRETMKVDAEEVRNNKSHVGETDSSCWVPHERTGIYYPKGQEKVVDGVPPAAGKDVDVRMYHQVLVKRKNLQKRREALLRRNTYCGSYCSGIEPILTQEARNCTFLSVDYRFWCCRARERHFGYYTGYGSELVFLILDLRWRALTDEMFFSKTFYTCEKGPRLCLGEL</sequence>
<evidence type="ECO:0000313" key="1">
    <source>
        <dbReference type="EMBL" id="KAG6758698.1"/>
    </source>
</evidence>
<protein>
    <submittedName>
        <fullName evidence="1">Uncharacterized protein</fullName>
    </submittedName>
</protein>
<reference evidence="1" key="1">
    <citation type="journal article" date="2020" name="bioRxiv">
        <title>Hybrid origin of Populus tomentosa Carr. identified through genome sequencing and phylogenomic analysis.</title>
        <authorList>
            <person name="An X."/>
            <person name="Gao K."/>
            <person name="Chen Z."/>
            <person name="Li J."/>
            <person name="Yang X."/>
            <person name="Yang X."/>
            <person name="Zhou J."/>
            <person name="Guo T."/>
            <person name="Zhao T."/>
            <person name="Huang S."/>
            <person name="Miao D."/>
            <person name="Khan W.U."/>
            <person name="Rao P."/>
            <person name="Ye M."/>
            <person name="Lei B."/>
            <person name="Liao W."/>
            <person name="Wang J."/>
            <person name="Ji L."/>
            <person name="Li Y."/>
            <person name="Guo B."/>
            <person name="Mustafa N.S."/>
            <person name="Li S."/>
            <person name="Yun Q."/>
            <person name="Keller S.R."/>
            <person name="Mao J."/>
            <person name="Zhang R."/>
            <person name="Strauss S.H."/>
        </authorList>
    </citation>
    <scope>NUCLEOTIDE SEQUENCE</scope>
    <source>
        <strain evidence="1">GM15</strain>
        <tissue evidence="1">Leaf</tissue>
    </source>
</reference>
<dbReference type="Proteomes" id="UP000886885">
    <property type="component" value="Chromosome 10D"/>
</dbReference>
<organism evidence="1 2">
    <name type="scientific">Populus tomentosa</name>
    <name type="common">Chinese white poplar</name>
    <dbReference type="NCBI Taxonomy" id="118781"/>
    <lineage>
        <taxon>Eukaryota</taxon>
        <taxon>Viridiplantae</taxon>
        <taxon>Streptophyta</taxon>
        <taxon>Embryophyta</taxon>
        <taxon>Tracheophyta</taxon>
        <taxon>Spermatophyta</taxon>
        <taxon>Magnoliopsida</taxon>
        <taxon>eudicotyledons</taxon>
        <taxon>Gunneridae</taxon>
        <taxon>Pentapetalae</taxon>
        <taxon>rosids</taxon>
        <taxon>fabids</taxon>
        <taxon>Malpighiales</taxon>
        <taxon>Salicaceae</taxon>
        <taxon>Saliceae</taxon>
        <taxon>Populus</taxon>
    </lineage>
</organism>
<gene>
    <name evidence="1" type="ORF">POTOM_039057</name>
</gene>
<name>A0A8X7YTL0_POPTO</name>
<dbReference type="PANTHER" id="PTHR35109:SF2">
    <property type="entry name" value="LATE EMBRYOGENESIS ABUNDANT PROTEIN"/>
    <property type="match status" value="1"/>
</dbReference>
<proteinExistence type="predicted"/>
<keyword evidence="2" id="KW-1185">Reference proteome</keyword>
<comment type="caution">
    <text evidence="1">The sequence shown here is derived from an EMBL/GenBank/DDBJ whole genome shotgun (WGS) entry which is preliminary data.</text>
</comment>
<dbReference type="OrthoDB" id="845962at2759"/>
<evidence type="ECO:0000313" key="2">
    <source>
        <dbReference type="Proteomes" id="UP000886885"/>
    </source>
</evidence>
<accession>A0A8X7YTL0</accession>
<dbReference type="PANTHER" id="PTHR35109">
    <property type="entry name" value="GLUTAMATE RACEMASE"/>
    <property type="match status" value="1"/>
</dbReference>
<dbReference type="EMBL" id="JAAWWB010000020">
    <property type="protein sequence ID" value="KAG6758698.1"/>
    <property type="molecule type" value="Genomic_DNA"/>
</dbReference>
<dbReference type="AlphaFoldDB" id="A0A8X7YTL0"/>